<reference evidence="3 4" key="1">
    <citation type="journal article" date="2007" name="PLoS Genet.">
        <title>Patterns and implications of gene gain and loss in the evolution of Prochlorococcus.</title>
        <authorList>
            <person name="Kettler G.C."/>
            <person name="Martiny A.C."/>
            <person name="Huang K."/>
            <person name="Zucker J."/>
            <person name="Coleman M.L."/>
            <person name="Rodrigue S."/>
            <person name="Chen F."/>
            <person name="Lapidus A."/>
            <person name="Ferriera S."/>
            <person name="Johnson J."/>
            <person name="Steglich C."/>
            <person name="Church G.M."/>
            <person name="Richardson P."/>
            <person name="Chisholm S.W."/>
        </authorList>
    </citation>
    <scope>NUCLEOTIDE SEQUENCE [LARGE SCALE GENOMIC DNA]</scope>
    <source>
        <strain evidence="3 4">MIT 9303</strain>
    </source>
</reference>
<feature type="signal peptide" evidence="1">
    <location>
        <begin position="1"/>
        <end position="26"/>
    </location>
</feature>
<evidence type="ECO:0000313" key="3">
    <source>
        <dbReference type="EMBL" id="ABM78345.1"/>
    </source>
</evidence>
<sequence length="155" mass="16616">MIMQKLLLAPLAIIAISSVSSTSLNAHENAKYSKDLGIKIETLVQSTKQWDGNFLPHYPTSNAEITVLRITIPAGVNLPLHTHPVISAGVILQGTLQLTLQDGTTRLFNQGAALIETVNTVHTGKSLGPKDTVVLVFYAGSKHLPTTVQVKTQAL</sequence>
<dbReference type="Gene3D" id="2.60.120.10">
    <property type="entry name" value="Jelly Rolls"/>
    <property type="match status" value="1"/>
</dbReference>
<evidence type="ECO:0000259" key="2">
    <source>
        <dbReference type="Pfam" id="PF07883"/>
    </source>
</evidence>
<accession>A2CA35</accession>
<dbReference type="InterPro" id="IPR011051">
    <property type="entry name" value="RmlC_Cupin_sf"/>
</dbReference>
<dbReference type="Proteomes" id="UP000002274">
    <property type="component" value="Chromosome"/>
</dbReference>
<dbReference type="InterPro" id="IPR047142">
    <property type="entry name" value="OryJ/VirC-like"/>
</dbReference>
<dbReference type="RefSeq" id="WP_011826234.1">
    <property type="nucleotide sequence ID" value="NC_008820.1"/>
</dbReference>
<evidence type="ECO:0000256" key="1">
    <source>
        <dbReference type="SAM" id="SignalP"/>
    </source>
</evidence>
<feature type="domain" description="Cupin type-2" evidence="2">
    <location>
        <begin position="70"/>
        <end position="137"/>
    </location>
</feature>
<dbReference type="PANTHER" id="PTHR36156">
    <property type="entry name" value="SLR2101 PROTEIN"/>
    <property type="match status" value="1"/>
</dbReference>
<keyword evidence="1" id="KW-0732">Signal</keyword>
<protein>
    <recommendedName>
        <fullName evidence="2">Cupin type-2 domain-containing protein</fullName>
    </recommendedName>
</protein>
<dbReference type="Pfam" id="PF07883">
    <property type="entry name" value="Cupin_2"/>
    <property type="match status" value="1"/>
</dbReference>
<dbReference type="STRING" id="59922.P9303_16011"/>
<evidence type="ECO:0000313" key="4">
    <source>
        <dbReference type="Proteomes" id="UP000002274"/>
    </source>
</evidence>
<dbReference type="CDD" id="cd02236">
    <property type="entry name" value="cupin_CV2614-like"/>
    <property type="match status" value="1"/>
</dbReference>
<dbReference type="AlphaFoldDB" id="A2CA35"/>
<name>A2CA35_PROM3</name>
<dbReference type="KEGG" id="pmf:P9303_16011"/>
<dbReference type="InterPro" id="IPR014710">
    <property type="entry name" value="RmlC-like_jellyroll"/>
</dbReference>
<feature type="chain" id="PRO_5002642906" description="Cupin type-2 domain-containing protein" evidence="1">
    <location>
        <begin position="27"/>
        <end position="155"/>
    </location>
</feature>
<dbReference type="EMBL" id="CP000554">
    <property type="protein sequence ID" value="ABM78345.1"/>
    <property type="molecule type" value="Genomic_DNA"/>
</dbReference>
<proteinExistence type="predicted"/>
<dbReference type="SUPFAM" id="SSF51182">
    <property type="entry name" value="RmlC-like cupins"/>
    <property type="match status" value="1"/>
</dbReference>
<dbReference type="HOGENOM" id="CLU_136176_1_0_3"/>
<dbReference type="PANTHER" id="PTHR36156:SF2">
    <property type="entry name" value="CUPIN TYPE-2 DOMAIN-CONTAINING PROTEIN"/>
    <property type="match status" value="1"/>
</dbReference>
<gene>
    <name evidence="3" type="ordered locus">P9303_16011</name>
</gene>
<dbReference type="InterPro" id="IPR013096">
    <property type="entry name" value="Cupin_2"/>
</dbReference>
<organism evidence="3 4">
    <name type="scientific">Prochlorococcus marinus (strain MIT 9303)</name>
    <dbReference type="NCBI Taxonomy" id="59922"/>
    <lineage>
        <taxon>Bacteria</taxon>
        <taxon>Bacillati</taxon>
        <taxon>Cyanobacteriota</taxon>
        <taxon>Cyanophyceae</taxon>
        <taxon>Synechococcales</taxon>
        <taxon>Prochlorococcaceae</taxon>
        <taxon>Prochlorococcus</taxon>
    </lineage>
</organism>